<reference evidence="1 2" key="1">
    <citation type="journal article" date="2024" name="Microbiol. Resour. Announc.">
        <title>Genome annotations for the ascomycete fungi Trichoderma harzianum, Trichoderma aggressivum, and Purpureocillium lilacinum.</title>
        <authorList>
            <person name="Beijen E.P.W."/>
            <person name="Ohm R.A."/>
        </authorList>
    </citation>
    <scope>NUCLEOTIDE SEQUENCE [LARGE SCALE GENOMIC DNA]</scope>
    <source>
        <strain evidence="1 2">CBS 150709</strain>
    </source>
</reference>
<gene>
    <name evidence="1" type="ORF">Purlil1_772</name>
</gene>
<evidence type="ECO:0000313" key="1">
    <source>
        <dbReference type="EMBL" id="KAK4095076.1"/>
    </source>
</evidence>
<evidence type="ECO:0000313" key="2">
    <source>
        <dbReference type="Proteomes" id="UP001287286"/>
    </source>
</evidence>
<name>A0ABR0CGG1_PURLI</name>
<comment type="caution">
    <text evidence="1">The sequence shown here is derived from an EMBL/GenBank/DDBJ whole genome shotgun (WGS) entry which is preliminary data.</text>
</comment>
<organism evidence="1 2">
    <name type="scientific">Purpureocillium lilacinum</name>
    <name type="common">Paecilomyces lilacinus</name>
    <dbReference type="NCBI Taxonomy" id="33203"/>
    <lineage>
        <taxon>Eukaryota</taxon>
        <taxon>Fungi</taxon>
        <taxon>Dikarya</taxon>
        <taxon>Ascomycota</taxon>
        <taxon>Pezizomycotina</taxon>
        <taxon>Sordariomycetes</taxon>
        <taxon>Hypocreomycetidae</taxon>
        <taxon>Hypocreales</taxon>
        <taxon>Ophiocordycipitaceae</taxon>
        <taxon>Purpureocillium</taxon>
    </lineage>
</organism>
<dbReference type="Proteomes" id="UP001287286">
    <property type="component" value="Unassembled WGS sequence"/>
</dbReference>
<sequence>MAATHDWACIFCASRPADLHDFRCGAKVELDVTCLTDWRWWSVLAARAAVGGQHAARCEMPRSPGAGTSVGVHRLDGSMDGCTSVQQSVSLETEVPARRSWPSEVLGVSGLGPDLASTGGPRHESHLNCLVTRLLGRWGPPPPTAIHHPPGAPSLSRPSLHAGNGTLPWLARVQQAPPTTAATTTTLGSAPPWSALASADLTLCGRATPTMPPSVPTAPSAAGTVAAATTLARRPLPTAHAIRPRADGTPHVTLPKYSEVSQVMHIVPGGKSQSQAPPLPSFPGGWSWWWWSKTCLWVPFFSPPSVGSFIKPCHALPASPAFFYSFPPPSVSRSCLFSLFPDRLLNCLSLLLSLLLPSVIVHCIASCPLRHCTHCMQPRLNEYTPSPARRCNPRSFAFALTTTSLHAIGTG</sequence>
<dbReference type="EMBL" id="JAWRVI010000002">
    <property type="protein sequence ID" value="KAK4095076.1"/>
    <property type="molecule type" value="Genomic_DNA"/>
</dbReference>
<accession>A0ABR0CGG1</accession>
<protein>
    <submittedName>
        <fullName evidence="1">Uncharacterized protein</fullName>
    </submittedName>
</protein>
<keyword evidence="2" id="KW-1185">Reference proteome</keyword>
<proteinExistence type="predicted"/>